<reference evidence="4 6" key="1">
    <citation type="journal article" date="2018" name="Elife">
        <title>Discovery and characterization of a prevalent human gut bacterial enzyme sufficient for the inactivation of a family of plant toxins.</title>
        <authorList>
            <person name="Koppel N."/>
            <person name="Bisanz J.E."/>
            <person name="Pandelia M.E."/>
            <person name="Turnbaugh P.J."/>
            <person name="Balskus E.P."/>
        </authorList>
    </citation>
    <scope>NUCLEOTIDE SEQUENCE [LARGE SCALE GENOMIC DNA]</scope>
    <source>
        <strain evidence="4 6">DSM 16107</strain>
    </source>
</reference>
<accession>A0A3N0J223</accession>
<proteinExistence type="inferred from homology"/>
<dbReference type="RefSeq" id="WP_114545753.1">
    <property type="nucleotide sequence ID" value="NZ_PPTT01000007.1"/>
</dbReference>
<evidence type="ECO:0000313" key="5">
    <source>
        <dbReference type="EMBL" id="RNM42750.1"/>
    </source>
</evidence>
<keyword evidence="6" id="KW-1185">Reference proteome</keyword>
<dbReference type="PANTHER" id="PTHR30217">
    <property type="entry name" value="PEPTIDASE U32 FAMILY"/>
    <property type="match status" value="1"/>
</dbReference>
<dbReference type="GO" id="GO:0008233">
    <property type="term" value="F:peptidase activity"/>
    <property type="evidence" value="ECO:0007669"/>
    <property type="project" value="UniProtKB-KW"/>
</dbReference>
<protein>
    <submittedName>
        <fullName evidence="5">Peptidase U32</fullName>
    </submittedName>
</protein>
<dbReference type="InterPro" id="IPR001539">
    <property type="entry name" value="Peptidase_U32"/>
</dbReference>
<dbReference type="PROSITE" id="PS01276">
    <property type="entry name" value="PEPTIDASE_U32"/>
    <property type="match status" value="1"/>
</dbReference>
<dbReference type="PANTHER" id="PTHR30217:SF6">
    <property type="entry name" value="TRNA HYDROXYLATION PROTEIN P"/>
    <property type="match status" value="1"/>
</dbReference>
<sequence length="417" mass="45194">MQTSLTTTPELLAPAGGRAQLEAAVRFGADAVYLAADRFGLRQRAANFALDEVPAAVAHAHAAGARVYVTLNALMGADDLQTLPAYLESLAAAGADAFIVSDLGALRLAQRHAPQVELHVSTQASVCNAEAARVWHELGASRIVCAREMSVEDIARMRADIPRELELEAFVHGAMCMAVSGRCLISAALTGRSGNKGHCTQPCRWSYALVEEQRPGEFFPVEEDVRGSYVMNAQDLNLLAHLDELAAAGIDSFKIEGRNKKAFYVASVVRAYRLVLDGMPAREVADELLAVSHRPYNTGFYFGDAQQSPDVDGYTTECLHAATVESCEPAGEGAFRIVARCYNRFCEGDVLEALSPRPRIGRVPVRNLAWLPAPDDDGVQPDRVPAAVANRSAERYTFETDESVEAGDFLRMRINVD</sequence>
<evidence type="ECO:0000313" key="6">
    <source>
        <dbReference type="Proteomes" id="UP000253817"/>
    </source>
</evidence>
<comment type="caution">
    <text evidence="5">The sequence shown here is derived from an EMBL/GenBank/DDBJ whole genome shotgun (WGS) entry which is preliminary data.</text>
</comment>
<dbReference type="AlphaFoldDB" id="A0A3N0J223"/>
<keyword evidence="1" id="KW-0645">Protease</keyword>
<dbReference type="Proteomes" id="UP000270112">
    <property type="component" value="Unassembled WGS sequence"/>
</dbReference>
<dbReference type="InterPro" id="IPR051454">
    <property type="entry name" value="RNA/ubiquinone_mod_enzymes"/>
</dbReference>
<evidence type="ECO:0000256" key="2">
    <source>
        <dbReference type="ARBA" id="ARBA00022801"/>
    </source>
</evidence>
<organism evidence="5 7">
    <name type="scientific">Eggerthella sinensis</name>
    <dbReference type="NCBI Taxonomy" id="242230"/>
    <lineage>
        <taxon>Bacteria</taxon>
        <taxon>Bacillati</taxon>
        <taxon>Actinomycetota</taxon>
        <taxon>Coriobacteriia</taxon>
        <taxon>Eggerthellales</taxon>
        <taxon>Eggerthellaceae</taxon>
        <taxon>Eggerthella</taxon>
    </lineage>
</organism>
<evidence type="ECO:0000256" key="1">
    <source>
        <dbReference type="ARBA" id="ARBA00022670"/>
    </source>
</evidence>
<keyword evidence="2" id="KW-0378">Hydrolase</keyword>
<evidence type="ECO:0000313" key="7">
    <source>
        <dbReference type="Proteomes" id="UP000270112"/>
    </source>
</evidence>
<name>A0A3N0J223_9ACTN</name>
<dbReference type="SUPFAM" id="SSF51395">
    <property type="entry name" value="FMN-linked oxidoreductases"/>
    <property type="match status" value="1"/>
</dbReference>
<comment type="similarity">
    <text evidence="3">Belongs to the peptidase U32 family.</text>
</comment>
<dbReference type="GO" id="GO:0006508">
    <property type="term" value="P:proteolysis"/>
    <property type="evidence" value="ECO:0007669"/>
    <property type="project" value="UniProtKB-KW"/>
</dbReference>
<dbReference type="Proteomes" id="UP000253817">
    <property type="component" value="Unassembled WGS sequence"/>
</dbReference>
<evidence type="ECO:0000313" key="4">
    <source>
        <dbReference type="EMBL" id="RDB69888.1"/>
    </source>
</evidence>
<evidence type="ECO:0000256" key="3">
    <source>
        <dbReference type="ARBA" id="ARBA00038374"/>
    </source>
</evidence>
<dbReference type="EMBL" id="PPTT01000007">
    <property type="protein sequence ID" value="RDB69888.1"/>
    <property type="molecule type" value="Genomic_DNA"/>
</dbReference>
<dbReference type="OrthoDB" id="9807498at2"/>
<gene>
    <name evidence="4" type="ORF">C1876_05715</name>
    <name evidence="5" type="ORF">DMP09_03155</name>
</gene>
<reference evidence="7" key="2">
    <citation type="submission" date="2018-05" db="EMBL/GenBank/DDBJ databases">
        <title>Genome Sequencing of selected type strains of the family Eggerthellaceae.</title>
        <authorList>
            <person name="Danylec N."/>
            <person name="Stoll D.A."/>
            <person name="Doetsch A."/>
            <person name="Huch M."/>
        </authorList>
    </citation>
    <scope>NUCLEOTIDE SEQUENCE [LARGE SCALE GENOMIC DNA]</scope>
    <source>
        <strain evidence="7">DSM 16107</strain>
    </source>
</reference>
<dbReference type="Pfam" id="PF01136">
    <property type="entry name" value="Peptidase_U32"/>
    <property type="match status" value="1"/>
</dbReference>
<reference evidence="5" key="3">
    <citation type="journal article" date="2019" name="Microbiol. Resour. Announc.">
        <title>Draft Genome Sequences of Type Strains of Gordonibacter faecihominis, Paraeggerthella hongkongensis, Parvibacter caecicola,Slackia equolifaciens, Slackia faecicanis, and Slackia isoflavoniconvertens.</title>
        <authorList>
            <person name="Danylec N."/>
            <person name="Stoll D.A."/>
            <person name="Dotsch A."/>
            <person name="Huch M."/>
        </authorList>
    </citation>
    <scope>NUCLEOTIDE SEQUENCE</scope>
    <source>
        <strain evidence="5">DSM 16107</strain>
    </source>
</reference>
<dbReference type="EMBL" id="QICC01000007">
    <property type="protein sequence ID" value="RNM42750.1"/>
    <property type="molecule type" value="Genomic_DNA"/>
</dbReference>